<reference evidence="2 3" key="1">
    <citation type="submission" date="2020-07" db="EMBL/GenBank/DDBJ databases">
        <title>Characterization and genome sequencing of isolate MD1, a novel member within the family Lachnospiraceae.</title>
        <authorList>
            <person name="Rettenmaier R."/>
            <person name="Di Bello L."/>
            <person name="Zinser C."/>
            <person name="Scheitz K."/>
            <person name="Liebl W."/>
            <person name="Zverlov V."/>
        </authorList>
    </citation>
    <scope>NUCLEOTIDE SEQUENCE [LARGE SCALE GENOMIC DNA]</scope>
    <source>
        <strain evidence="2 3">MD1</strain>
    </source>
</reference>
<dbReference type="Gene3D" id="3.40.50.360">
    <property type="match status" value="1"/>
</dbReference>
<evidence type="ECO:0000313" key="3">
    <source>
        <dbReference type="Proteomes" id="UP000574276"/>
    </source>
</evidence>
<accession>A0A839K4W2</accession>
<dbReference type="PANTHER" id="PTHR43741">
    <property type="entry name" value="FMN-DEPENDENT NADH-AZOREDUCTASE 1"/>
    <property type="match status" value="1"/>
</dbReference>
<dbReference type="Proteomes" id="UP000574276">
    <property type="component" value="Unassembled WGS sequence"/>
</dbReference>
<dbReference type="InterPro" id="IPR005025">
    <property type="entry name" value="FMN_Rdtase-like_dom"/>
</dbReference>
<name>A0A839K4W2_9FIRM</name>
<feature type="domain" description="NADPH-dependent FMN reductase-like" evidence="1">
    <location>
        <begin position="1"/>
        <end position="143"/>
    </location>
</feature>
<protein>
    <submittedName>
        <fullName evidence="2">NAD(P)H-dependent oxidoreductase</fullName>
    </submittedName>
</protein>
<dbReference type="RefSeq" id="WP_228353988.1">
    <property type="nucleotide sequence ID" value="NZ_JACEGA010000001.1"/>
</dbReference>
<dbReference type="SUPFAM" id="SSF52218">
    <property type="entry name" value="Flavoproteins"/>
    <property type="match status" value="1"/>
</dbReference>
<comment type="caution">
    <text evidence="2">The sequence shown here is derived from an EMBL/GenBank/DDBJ whole genome shotgun (WGS) entry which is preliminary data.</text>
</comment>
<proteinExistence type="predicted"/>
<dbReference type="InterPro" id="IPR050104">
    <property type="entry name" value="FMN-dep_NADH:Q_OxRdtase_AzoR1"/>
</dbReference>
<dbReference type="GO" id="GO:0016491">
    <property type="term" value="F:oxidoreductase activity"/>
    <property type="evidence" value="ECO:0007669"/>
    <property type="project" value="InterPro"/>
</dbReference>
<dbReference type="EMBL" id="JACEGA010000001">
    <property type="protein sequence ID" value="MBB2184408.1"/>
    <property type="molecule type" value="Genomic_DNA"/>
</dbReference>
<organism evidence="2 3">
    <name type="scientific">Variimorphobacter saccharofermentans</name>
    <dbReference type="NCBI Taxonomy" id="2755051"/>
    <lineage>
        <taxon>Bacteria</taxon>
        <taxon>Bacillati</taxon>
        <taxon>Bacillota</taxon>
        <taxon>Clostridia</taxon>
        <taxon>Lachnospirales</taxon>
        <taxon>Lachnospiraceae</taxon>
        <taxon>Variimorphobacter</taxon>
    </lineage>
</organism>
<dbReference type="AlphaFoldDB" id="A0A839K4W2"/>
<sequence length="265" mass="29755">MKILLVDGGPRKGNTWNIAMKVRDELNKLSPDIEWKELHLSDINLPLCIGCSMCFRKGHSYCPHNEMVQEILNSIDESDGIIYAAPTYNLSVPAISKNLIDHICYALHRPRYFTKKALVISSTGGVGASKTTKYLAGTLAGIGFNHCFQLPVSTSSWNAYQISPKVKQKIERISKKFYLDLAFKKLHAPSFGVLIPFNLIRGMSITCRPGSEYEAADGTFWQQEGYVDQVYAPGIPLPFYKKLFGKLMYQIAISAFKNKAVTYKK</sequence>
<evidence type="ECO:0000259" key="1">
    <source>
        <dbReference type="Pfam" id="PF03358"/>
    </source>
</evidence>
<dbReference type="PANTHER" id="PTHR43741:SF4">
    <property type="entry name" value="FMN-DEPENDENT NADH:QUINONE OXIDOREDUCTASE"/>
    <property type="match status" value="1"/>
</dbReference>
<evidence type="ECO:0000313" key="2">
    <source>
        <dbReference type="EMBL" id="MBB2184408.1"/>
    </source>
</evidence>
<dbReference type="Pfam" id="PF03358">
    <property type="entry name" value="FMN_red"/>
    <property type="match status" value="1"/>
</dbReference>
<keyword evidence="3" id="KW-1185">Reference proteome</keyword>
<gene>
    <name evidence="2" type="ORF">H0486_16125</name>
</gene>
<dbReference type="InterPro" id="IPR029039">
    <property type="entry name" value="Flavoprotein-like_sf"/>
</dbReference>